<dbReference type="GO" id="GO:0004156">
    <property type="term" value="F:dihydropteroate synthase activity"/>
    <property type="evidence" value="ECO:0007669"/>
    <property type="project" value="UniProtKB-EC"/>
</dbReference>
<keyword evidence="16" id="KW-1185">Reference proteome</keyword>
<dbReference type="NCBIfam" id="TIGR01496">
    <property type="entry name" value="DHPS"/>
    <property type="match status" value="1"/>
</dbReference>
<dbReference type="PROSITE" id="PS00793">
    <property type="entry name" value="DHPS_2"/>
    <property type="match status" value="1"/>
</dbReference>
<dbReference type="InterPro" id="IPR045031">
    <property type="entry name" value="DHP_synth-like"/>
</dbReference>
<protein>
    <recommendedName>
        <fullName evidence="6 13">Dihydropteroate synthase</fullName>
        <shortName evidence="13">DHPS</shortName>
        <ecNumber evidence="5 13">2.5.1.15</ecNumber>
    </recommendedName>
    <alternativeName>
        <fullName evidence="11 13">Dihydropteroate pyrophosphorylase</fullName>
    </alternativeName>
</protein>
<dbReference type="PROSITE" id="PS00792">
    <property type="entry name" value="DHPS_1"/>
    <property type="match status" value="1"/>
</dbReference>
<accession>A0A917S8D6</accession>
<evidence type="ECO:0000256" key="12">
    <source>
        <dbReference type="ARBA" id="ARBA00053449"/>
    </source>
</evidence>
<evidence type="ECO:0000256" key="1">
    <source>
        <dbReference type="ARBA" id="ARBA00000012"/>
    </source>
</evidence>
<organism evidence="15 16">
    <name type="scientific">Sporolactobacillus putidus</name>
    <dbReference type="NCBI Taxonomy" id="492735"/>
    <lineage>
        <taxon>Bacteria</taxon>
        <taxon>Bacillati</taxon>
        <taxon>Bacillota</taxon>
        <taxon>Bacilli</taxon>
        <taxon>Bacillales</taxon>
        <taxon>Sporolactobacillaceae</taxon>
        <taxon>Sporolactobacillus</taxon>
    </lineage>
</organism>
<comment type="function">
    <text evidence="12 13">Catalyzes the condensation of para-aminobenzoate (pABA) with 6-hydroxymethyl-7,8-dihydropterin diphosphate (DHPt-PP) to form 7,8-dihydropteroate (H2Pte), the immediate precursor of folate derivatives.</text>
</comment>
<comment type="cofactor">
    <cofactor evidence="2 13">
        <name>Mg(2+)</name>
        <dbReference type="ChEBI" id="CHEBI:18420"/>
    </cofactor>
</comment>
<evidence type="ECO:0000256" key="6">
    <source>
        <dbReference type="ARBA" id="ARBA00016919"/>
    </source>
</evidence>
<evidence type="ECO:0000256" key="10">
    <source>
        <dbReference type="ARBA" id="ARBA00022909"/>
    </source>
</evidence>
<comment type="catalytic activity">
    <reaction evidence="1">
        <text>(7,8-dihydropterin-6-yl)methyl diphosphate + 4-aminobenzoate = 7,8-dihydropteroate + diphosphate</text>
        <dbReference type="Rhea" id="RHEA:19949"/>
        <dbReference type="ChEBI" id="CHEBI:17836"/>
        <dbReference type="ChEBI" id="CHEBI:17839"/>
        <dbReference type="ChEBI" id="CHEBI:33019"/>
        <dbReference type="ChEBI" id="CHEBI:72950"/>
        <dbReference type="EC" id="2.5.1.15"/>
    </reaction>
</comment>
<evidence type="ECO:0000256" key="2">
    <source>
        <dbReference type="ARBA" id="ARBA00001946"/>
    </source>
</evidence>
<evidence type="ECO:0000259" key="14">
    <source>
        <dbReference type="PROSITE" id="PS50972"/>
    </source>
</evidence>
<dbReference type="FunFam" id="3.20.20.20:FF:000006">
    <property type="entry name" value="Dihydropteroate synthase"/>
    <property type="match status" value="1"/>
</dbReference>
<reference evidence="15" key="2">
    <citation type="submission" date="2020-09" db="EMBL/GenBank/DDBJ databases">
        <authorList>
            <person name="Sun Q."/>
            <person name="Ohkuma M."/>
        </authorList>
    </citation>
    <scope>NUCLEOTIDE SEQUENCE</scope>
    <source>
        <strain evidence="15">JCM 15325</strain>
    </source>
</reference>
<evidence type="ECO:0000256" key="9">
    <source>
        <dbReference type="ARBA" id="ARBA00022842"/>
    </source>
</evidence>
<evidence type="ECO:0000256" key="7">
    <source>
        <dbReference type="ARBA" id="ARBA00022679"/>
    </source>
</evidence>
<sequence>MSANTVQVSPYHLLKLRDKIFDYRNKTVIMGILNVTPDSFSDGGRFNQTDKAVEHALEMERDGADIIDVGGESTRPGYAPIPVEEEIARVVPMIRAIRTRTNIPISIDTYKAETARRALDAGADIINDIWGAKADPDMAKVAAEYGVPIILMHNRDNTQYGNIIEDMKKDLQVSINLALDAGVAPEKIILDPGIGFAKDYEQNLIVMNHLEDFHELGYPILLGTSRKGFIGKTLNVTVDHRVEGTGATVCLGIAKGCQIMRIHDVLPMTRMAQMMDTMLREGQRG</sequence>
<dbReference type="PANTHER" id="PTHR20941">
    <property type="entry name" value="FOLATE SYNTHESIS PROTEINS"/>
    <property type="match status" value="1"/>
</dbReference>
<evidence type="ECO:0000256" key="5">
    <source>
        <dbReference type="ARBA" id="ARBA00012458"/>
    </source>
</evidence>
<dbReference type="GO" id="GO:0046656">
    <property type="term" value="P:folic acid biosynthetic process"/>
    <property type="evidence" value="ECO:0007669"/>
    <property type="project" value="UniProtKB-KW"/>
</dbReference>
<proteinExistence type="inferred from homology"/>
<dbReference type="EMBL" id="BMOK01000018">
    <property type="protein sequence ID" value="GGL64307.1"/>
    <property type="molecule type" value="Genomic_DNA"/>
</dbReference>
<comment type="caution">
    <text evidence="15">The sequence shown here is derived from an EMBL/GenBank/DDBJ whole genome shotgun (WGS) entry which is preliminary data.</text>
</comment>
<dbReference type="SUPFAM" id="SSF51717">
    <property type="entry name" value="Dihydropteroate synthetase-like"/>
    <property type="match status" value="1"/>
</dbReference>
<dbReference type="InterPro" id="IPR006390">
    <property type="entry name" value="DHP_synth_dom"/>
</dbReference>
<keyword evidence="9 13" id="KW-0460">Magnesium</keyword>
<dbReference type="PANTHER" id="PTHR20941:SF1">
    <property type="entry name" value="FOLIC ACID SYNTHESIS PROTEIN FOL1"/>
    <property type="match status" value="1"/>
</dbReference>
<evidence type="ECO:0000256" key="3">
    <source>
        <dbReference type="ARBA" id="ARBA00004763"/>
    </source>
</evidence>
<keyword evidence="10 13" id="KW-0289">Folate biosynthesis</keyword>
<feature type="domain" description="Pterin-binding" evidence="14">
    <location>
        <begin position="27"/>
        <end position="273"/>
    </location>
</feature>
<dbReference type="GO" id="GO:0005829">
    <property type="term" value="C:cytosol"/>
    <property type="evidence" value="ECO:0007669"/>
    <property type="project" value="TreeGrafter"/>
</dbReference>
<evidence type="ECO:0000313" key="16">
    <source>
        <dbReference type="Proteomes" id="UP000654670"/>
    </source>
</evidence>
<dbReference type="Gene3D" id="3.20.20.20">
    <property type="entry name" value="Dihydropteroate synthase-like"/>
    <property type="match status" value="1"/>
</dbReference>
<dbReference type="EC" id="2.5.1.15" evidence="5 13"/>
<dbReference type="GO" id="GO:0046872">
    <property type="term" value="F:metal ion binding"/>
    <property type="evidence" value="ECO:0007669"/>
    <property type="project" value="UniProtKB-KW"/>
</dbReference>
<dbReference type="Proteomes" id="UP000654670">
    <property type="component" value="Unassembled WGS sequence"/>
</dbReference>
<dbReference type="AlphaFoldDB" id="A0A917S8D6"/>
<keyword evidence="7 13" id="KW-0808">Transferase</keyword>
<dbReference type="InterPro" id="IPR011005">
    <property type="entry name" value="Dihydropteroate_synth-like_sf"/>
</dbReference>
<dbReference type="PROSITE" id="PS50972">
    <property type="entry name" value="PTERIN_BINDING"/>
    <property type="match status" value="1"/>
</dbReference>
<dbReference type="GO" id="GO:0046654">
    <property type="term" value="P:tetrahydrofolate biosynthetic process"/>
    <property type="evidence" value="ECO:0007669"/>
    <property type="project" value="TreeGrafter"/>
</dbReference>
<evidence type="ECO:0000256" key="11">
    <source>
        <dbReference type="ARBA" id="ARBA00030193"/>
    </source>
</evidence>
<reference evidence="15" key="1">
    <citation type="journal article" date="2014" name="Int. J. Syst. Evol. Microbiol.">
        <title>Complete genome sequence of Corynebacterium casei LMG S-19264T (=DSM 44701T), isolated from a smear-ripened cheese.</title>
        <authorList>
            <consortium name="US DOE Joint Genome Institute (JGI-PGF)"/>
            <person name="Walter F."/>
            <person name="Albersmeier A."/>
            <person name="Kalinowski J."/>
            <person name="Ruckert C."/>
        </authorList>
    </citation>
    <scope>NUCLEOTIDE SEQUENCE</scope>
    <source>
        <strain evidence="15">JCM 15325</strain>
    </source>
</reference>
<evidence type="ECO:0000256" key="13">
    <source>
        <dbReference type="RuleBase" id="RU361205"/>
    </source>
</evidence>
<evidence type="ECO:0000256" key="8">
    <source>
        <dbReference type="ARBA" id="ARBA00022723"/>
    </source>
</evidence>
<comment type="similarity">
    <text evidence="4 13">Belongs to the DHPS family.</text>
</comment>
<evidence type="ECO:0000256" key="4">
    <source>
        <dbReference type="ARBA" id="ARBA00009503"/>
    </source>
</evidence>
<dbReference type="CDD" id="cd00739">
    <property type="entry name" value="DHPS"/>
    <property type="match status" value="1"/>
</dbReference>
<evidence type="ECO:0000313" key="15">
    <source>
        <dbReference type="EMBL" id="GGL64307.1"/>
    </source>
</evidence>
<name>A0A917S8D6_9BACL</name>
<dbReference type="Pfam" id="PF00809">
    <property type="entry name" value="Pterin_bind"/>
    <property type="match status" value="1"/>
</dbReference>
<dbReference type="InterPro" id="IPR000489">
    <property type="entry name" value="Pterin-binding_dom"/>
</dbReference>
<comment type="pathway">
    <text evidence="3 13">Cofactor biosynthesis; tetrahydrofolate biosynthesis; 7,8-dihydrofolate from 2-amino-4-hydroxy-6-hydroxymethyl-7,8-dihydropteridine diphosphate and 4-aminobenzoate: step 1/2.</text>
</comment>
<keyword evidence="8 13" id="KW-0479">Metal-binding</keyword>
<gene>
    <name evidence="15" type="primary">sul</name>
    <name evidence="15" type="ORF">GCM10007968_30280</name>
</gene>